<organism evidence="1 2">
    <name type="scientific">Smallanthus sonchifolius</name>
    <dbReference type="NCBI Taxonomy" id="185202"/>
    <lineage>
        <taxon>Eukaryota</taxon>
        <taxon>Viridiplantae</taxon>
        <taxon>Streptophyta</taxon>
        <taxon>Embryophyta</taxon>
        <taxon>Tracheophyta</taxon>
        <taxon>Spermatophyta</taxon>
        <taxon>Magnoliopsida</taxon>
        <taxon>eudicotyledons</taxon>
        <taxon>Gunneridae</taxon>
        <taxon>Pentapetalae</taxon>
        <taxon>asterids</taxon>
        <taxon>campanulids</taxon>
        <taxon>Asterales</taxon>
        <taxon>Asteraceae</taxon>
        <taxon>Asteroideae</taxon>
        <taxon>Heliantheae alliance</taxon>
        <taxon>Millerieae</taxon>
        <taxon>Smallanthus</taxon>
    </lineage>
</organism>
<reference evidence="2" key="1">
    <citation type="journal article" date="2022" name="Mol. Ecol. Resour.">
        <title>The genomes of chicory, endive, great burdock and yacon provide insights into Asteraceae palaeo-polyploidization history and plant inulin production.</title>
        <authorList>
            <person name="Fan W."/>
            <person name="Wang S."/>
            <person name="Wang H."/>
            <person name="Wang A."/>
            <person name="Jiang F."/>
            <person name="Liu H."/>
            <person name="Zhao H."/>
            <person name="Xu D."/>
            <person name="Zhang Y."/>
        </authorList>
    </citation>
    <scope>NUCLEOTIDE SEQUENCE [LARGE SCALE GENOMIC DNA]</scope>
    <source>
        <strain evidence="2">cv. Yunnan</strain>
    </source>
</reference>
<dbReference type="EMBL" id="CM042038">
    <property type="protein sequence ID" value="KAI3732537.1"/>
    <property type="molecule type" value="Genomic_DNA"/>
</dbReference>
<protein>
    <submittedName>
        <fullName evidence="1">Uncharacterized protein</fullName>
    </submittedName>
</protein>
<comment type="caution">
    <text evidence="1">The sequence shown here is derived from an EMBL/GenBank/DDBJ whole genome shotgun (WGS) entry which is preliminary data.</text>
</comment>
<proteinExistence type="predicted"/>
<evidence type="ECO:0000313" key="2">
    <source>
        <dbReference type="Proteomes" id="UP001056120"/>
    </source>
</evidence>
<keyword evidence="2" id="KW-1185">Reference proteome</keyword>
<name>A0ACB9CEI0_9ASTR</name>
<reference evidence="1 2" key="2">
    <citation type="journal article" date="2022" name="Mol. Ecol. Resour.">
        <title>The genomes of chicory, endive, great burdock and yacon provide insights into Asteraceae paleo-polyploidization history and plant inulin production.</title>
        <authorList>
            <person name="Fan W."/>
            <person name="Wang S."/>
            <person name="Wang H."/>
            <person name="Wang A."/>
            <person name="Jiang F."/>
            <person name="Liu H."/>
            <person name="Zhao H."/>
            <person name="Xu D."/>
            <person name="Zhang Y."/>
        </authorList>
    </citation>
    <scope>NUCLEOTIDE SEQUENCE [LARGE SCALE GENOMIC DNA]</scope>
    <source>
        <strain evidence="2">cv. Yunnan</strain>
        <tissue evidence="1">Leaves</tissue>
    </source>
</reference>
<accession>A0ACB9CEI0</accession>
<gene>
    <name evidence="1" type="ORF">L1987_63742</name>
</gene>
<sequence length="603" mass="67550">MANELVTSVLSLGLSIAFILVIVAFVAKDANLEDIHLMNTKALKTMCKPTDYKEACYCALAEVAKNTTATKNDYIFASVNSTIVELQKTIGKSASIRKSLGGRVDADAKHTCDDLINCETMLGHAIEDLQHVFKVGHKTKTTTLPKQVDQILVWLTAARAYQTTCVDEIKDEKLRKEMKKKLEKANKHTFNSQKIIYNLKKILKDFGMELCDDSKPATGHRRLLDEGEMIALEGFPSWVSISDRRLLGGESDDDAKSKKHEPEPKLTGQEYFKTLEPGPLDKTIKPNAVVAEDGSGQFKTIKDAIASYPLNHQGRFIIYIKAGVYDEGQIVVNRNQNNVYMYGDGCDKTIITGQLNQGIAHIVTSKTATFVAQGERFMAKNIKFQNTIGIQGYQAVAFRSQSPHTVMVDCSFEGYQDTLYYHAHDQFYKNCVVSGTVDIIFGSGRAFFQDTKIFFRKPEKDQENTMAADGRMKYEEAAGIVFQNCKIMESPESNPVKGQTKSYLGRPWKKKSKVVVMKSEIGDVIQPEGWTKWDSEEGEHNHDYCMFREYENKGPGSNTDNRVDWSGFEVIEDEKDAAKFSADKFIDAGSWLPKAGVPVNLKV</sequence>
<evidence type="ECO:0000313" key="1">
    <source>
        <dbReference type="EMBL" id="KAI3732537.1"/>
    </source>
</evidence>
<dbReference type="Proteomes" id="UP001056120">
    <property type="component" value="Linkage Group LG21"/>
</dbReference>